<dbReference type="Proteomes" id="UP000663918">
    <property type="component" value="Chromosome"/>
</dbReference>
<dbReference type="KEGG" id="bgoe:IFJ75_05905"/>
<accession>A0A975C5N2</accession>
<evidence type="ECO:0000256" key="2">
    <source>
        <dbReference type="SAM" id="Phobius"/>
    </source>
</evidence>
<dbReference type="EMBL" id="CP062222">
    <property type="protein sequence ID" value="QTC92415.1"/>
    <property type="molecule type" value="Genomic_DNA"/>
</dbReference>
<evidence type="ECO:0000313" key="3">
    <source>
        <dbReference type="EMBL" id="QTC92415.1"/>
    </source>
</evidence>
<sequence>MADQALHWPGRRGSRGRRGAAVPIAVVGSIAFHVLVLGYLALRALSDESPRWTDVIEDPLIPDAIPVELVPFTAREGRHVRVNRVVPHKDMPLPQVPAELSPDFHPPEPGRRPMPQGPSLEAQPRVGVNETDLPARPDAGGAAVAGPTPFPGRPRTSALACRNLTTTLTLEEQAICDERFGRAAMAARTITGTDDPVRDARFAAEGQAELDAYEALRAPLKPRTPCEGADMMGRCPFVIQIPLFSRKF</sequence>
<proteinExistence type="predicted"/>
<gene>
    <name evidence="3" type="ORF">IFJ75_05905</name>
</gene>
<keyword evidence="2" id="KW-0472">Membrane</keyword>
<evidence type="ECO:0000313" key="4">
    <source>
        <dbReference type="Proteomes" id="UP000663918"/>
    </source>
</evidence>
<name>A0A975C5N2_9CAUL</name>
<dbReference type="AlphaFoldDB" id="A0A975C5N2"/>
<organism evidence="3 4">
    <name type="scientific">Brevundimonas goettingensis</name>
    <dbReference type="NCBI Taxonomy" id="2774190"/>
    <lineage>
        <taxon>Bacteria</taxon>
        <taxon>Pseudomonadati</taxon>
        <taxon>Pseudomonadota</taxon>
        <taxon>Alphaproteobacteria</taxon>
        <taxon>Caulobacterales</taxon>
        <taxon>Caulobacteraceae</taxon>
        <taxon>Brevundimonas</taxon>
    </lineage>
</organism>
<feature type="region of interest" description="Disordered" evidence="1">
    <location>
        <begin position="91"/>
        <end position="156"/>
    </location>
</feature>
<keyword evidence="2" id="KW-1133">Transmembrane helix</keyword>
<protein>
    <submittedName>
        <fullName evidence="3">Uncharacterized protein</fullName>
    </submittedName>
</protein>
<reference evidence="3" key="1">
    <citation type="submission" date="2020-09" db="EMBL/GenBank/DDBJ databases">
        <title>Brevundimonas sp. LVF2 isolated from a puddle in Goettingen, Germany.</title>
        <authorList>
            <person name="Friedrich I."/>
            <person name="Klassen A."/>
            <person name="Hannes N."/>
            <person name="Schneider D."/>
            <person name="Hertel R."/>
            <person name="Daniel R."/>
        </authorList>
    </citation>
    <scope>NUCLEOTIDE SEQUENCE</scope>
    <source>
        <strain evidence="3">LVF2</strain>
    </source>
</reference>
<evidence type="ECO:0000256" key="1">
    <source>
        <dbReference type="SAM" id="MobiDB-lite"/>
    </source>
</evidence>
<keyword evidence="2" id="KW-0812">Transmembrane</keyword>
<keyword evidence="4" id="KW-1185">Reference proteome</keyword>
<feature type="transmembrane region" description="Helical" evidence="2">
    <location>
        <begin position="20"/>
        <end position="42"/>
    </location>
</feature>
<dbReference type="RefSeq" id="WP_207931697.1">
    <property type="nucleotide sequence ID" value="NZ_CP062222.1"/>
</dbReference>